<dbReference type="AlphaFoldDB" id="A0A2D0N570"/>
<dbReference type="InterPro" id="IPR051906">
    <property type="entry name" value="TolC-like"/>
</dbReference>
<evidence type="ECO:0000256" key="1">
    <source>
        <dbReference type="ARBA" id="ARBA00004442"/>
    </source>
</evidence>
<dbReference type="GO" id="GO:0009279">
    <property type="term" value="C:cell outer membrane"/>
    <property type="evidence" value="ECO:0007669"/>
    <property type="project" value="UniProtKB-SubCell"/>
</dbReference>
<dbReference type="OrthoDB" id="1680428at2"/>
<keyword evidence="6" id="KW-0175">Coiled coil</keyword>
<sequence>MNKIANHKLPLSEWRLWGAGTAGDAVYSLIRRLGLGCLFLLPAFGLAGQPLDTLLAAIPENNPELKALELEYRAALQIAPQVSQLPDPDLKLGWFMLPPETRLGPQRFWWIFNQKLPWPGKLEAQKDLALARAAPLLEKVAARKLVLEQNLRKSWLELYRLNKLQEVIEEQLEIYESLEEVALAKVENNRGGTVDVYRIQLQRNELQQKMTQLEIEKSKPQAEINRVLGRPSNAGVTITGFMGIPELPVNLEDLLTRITTDHPMLRILELQQEVSRQALAVSDLDSKPDFTVGLDYFLVGKRTDADPMGNGRDILMPHVMMTIPLNKGKYRAKEQEEALRIQALDQHQLDQLNAFRSMVEMALTNYRSAQSEIDFLDEQAYLLRTTLRVAQTDYANGKRSFEELLQLQEKLIGYKERHLASLIRMHIVMADLRFYLLF</sequence>
<feature type="coiled-coil region" evidence="6">
    <location>
        <begin position="161"/>
        <end position="216"/>
    </location>
</feature>
<gene>
    <name evidence="7" type="ORF">CRP01_26385</name>
</gene>
<protein>
    <recommendedName>
        <fullName evidence="9">TolC family protein</fullName>
    </recommendedName>
</protein>
<dbReference type="SUPFAM" id="SSF56954">
    <property type="entry name" value="Outer membrane efflux proteins (OEP)"/>
    <property type="match status" value="1"/>
</dbReference>
<keyword evidence="4" id="KW-0472">Membrane</keyword>
<evidence type="ECO:0000256" key="5">
    <source>
        <dbReference type="ARBA" id="ARBA00023237"/>
    </source>
</evidence>
<evidence type="ECO:0000256" key="6">
    <source>
        <dbReference type="SAM" id="Coils"/>
    </source>
</evidence>
<dbReference type="GO" id="GO:1990281">
    <property type="term" value="C:efflux pump complex"/>
    <property type="evidence" value="ECO:0007669"/>
    <property type="project" value="TreeGrafter"/>
</dbReference>
<evidence type="ECO:0000256" key="4">
    <source>
        <dbReference type="ARBA" id="ARBA00023136"/>
    </source>
</evidence>
<comment type="caution">
    <text evidence="7">The sequence shown here is derived from an EMBL/GenBank/DDBJ whole genome shotgun (WGS) entry which is preliminary data.</text>
</comment>
<dbReference type="GO" id="GO:0015562">
    <property type="term" value="F:efflux transmembrane transporter activity"/>
    <property type="evidence" value="ECO:0007669"/>
    <property type="project" value="InterPro"/>
</dbReference>
<proteinExistence type="predicted"/>
<dbReference type="Gene3D" id="1.20.1600.10">
    <property type="entry name" value="Outer membrane efflux proteins (OEP)"/>
    <property type="match status" value="1"/>
</dbReference>
<dbReference type="Proteomes" id="UP000223913">
    <property type="component" value="Unassembled WGS sequence"/>
</dbReference>
<dbReference type="GO" id="GO:0015288">
    <property type="term" value="F:porin activity"/>
    <property type="evidence" value="ECO:0007669"/>
    <property type="project" value="TreeGrafter"/>
</dbReference>
<comment type="subcellular location">
    <subcellularLocation>
        <location evidence="1">Cell outer membrane</location>
    </subcellularLocation>
</comment>
<keyword evidence="8" id="KW-1185">Reference proteome</keyword>
<dbReference type="EMBL" id="PDUD01000031">
    <property type="protein sequence ID" value="PHN03530.1"/>
    <property type="molecule type" value="Genomic_DNA"/>
</dbReference>
<evidence type="ECO:0000256" key="2">
    <source>
        <dbReference type="ARBA" id="ARBA00022452"/>
    </source>
</evidence>
<reference evidence="7 8" key="1">
    <citation type="submission" date="2017-10" db="EMBL/GenBank/DDBJ databases">
        <title>The draft genome sequence of Lewinella nigricans NBRC 102662.</title>
        <authorList>
            <person name="Wang K."/>
        </authorList>
    </citation>
    <scope>NUCLEOTIDE SEQUENCE [LARGE SCALE GENOMIC DNA]</scope>
    <source>
        <strain evidence="7 8">NBRC 102662</strain>
    </source>
</reference>
<dbReference type="RefSeq" id="WP_099153112.1">
    <property type="nucleotide sequence ID" value="NZ_PDUD01000031.1"/>
</dbReference>
<organism evidence="7 8">
    <name type="scientific">Flavilitoribacter nigricans (strain ATCC 23147 / DSM 23189 / NBRC 102662 / NCIMB 1420 / SS-2)</name>
    <name type="common">Lewinella nigricans</name>
    <dbReference type="NCBI Taxonomy" id="1122177"/>
    <lineage>
        <taxon>Bacteria</taxon>
        <taxon>Pseudomonadati</taxon>
        <taxon>Bacteroidota</taxon>
        <taxon>Saprospiria</taxon>
        <taxon>Saprospirales</taxon>
        <taxon>Lewinellaceae</taxon>
        <taxon>Flavilitoribacter</taxon>
    </lineage>
</organism>
<evidence type="ECO:0000256" key="3">
    <source>
        <dbReference type="ARBA" id="ARBA00022692"/>
    </source>
</evidence>
<dbReference type="PANTHER" id="PTHR30026:SF20">
    <property type="entry name" value="OUTER MEMBRANE PROTEIN TOLC"/>
    <property type="match status" value="1"/>
</dbReference>
<evidence type="ECO:0000313" key="8">
    <source>
        <dbReference type="Proteomes" id="UP000223913"/>
    </source>
</evidence>
<keyword evidence="5" id="KW-0998">Cell outer membrane</keyword>
<evidence type="ECO:0008006" key="9">
    <source>
        <dbReference type="Google" id="ProtNLM"/>
    </source>
</evidence>
<evidence type="ECO:0000313" key="7">
    <source>
        <dbReference type="EMBL" id="PHN03530.1"/>
    </source>
</evidence>
<dbReference type="PANTHER" id="PTHR30026">
    <property type="entry name" value="OUTER MEMBRANE PROTEIN TOLC"/>
    <property type="match status" value="1"/>
</dbReference>
<keyword evidence="2" id="KW-1134">Transmembrane beta strand</keyword>
<accession>A0A2D0N570</accession>
<name>A0A2D0N570_FLAN2</name>
<keyword evidence="3" id="KW-0812">Transmembrane</keyword>